<evidence type="ECO:0000313" key="1">
    <source>
        <dbReference type="Proteomes" id="UP000095283"/>
    </source>
</evidence>
<dbReference type="Proteomes" id="UP000095283">
    <property type="component" value="Unplaced"/>
</dbReference>
<dbReference type="AlphaFoldDB" id="A0A1I7WII2"/>
<reference evidence="2" key="1">
    <citation type="submission" date="2016-11" db="UniProtKB">
        <authorList>
            <consortium name="WormBaseParasite"/>
        </authorList>
    </citation>
    <scope>IDENTIFICATION</scope>
</reference>
<organism evidence="1 2">
    <name type="scientific">Heterorhabditis bacteriophora</name>
    <name type="common">Entomopathogenic nematode worm</name>
    <dbReference type="NCBI Taxonomy" id="37862"/>
    <lineage>
        <taxon>Eukaryota</taxon>
        <taxon>Metazoa</taxon>
        <taxon>Ecdysozoa</taxon>
        <taxon>Nematoda</taxon>
        <taxon>Chromadorea</taxon>
        <taxon>Rhabditida</taxon>
        <taxon>Rhabditina</taxon>
        <taxon>Rhabditomorpha</taxon>
        <taxon>Strongyloidea</taxon>
        <taxon>Heterorhabditidae</taxon>
        <taxon>Heterorhabditis</taxon>
    </lineage>
</organism>
<protein>
    <submittedName>
        <fullName evidence="2">Uncharacterized protein</fullName>
    </submittedName>
</protein>
<sequence length="313" mass="37093">MKMKLIKYYVIQERDRNWKKLTRIILLKLRILLLNVTKLQLEEQVESILNIKNLKKKLVIFMALKLLEKKHLKFIIFKGEPKESYVNIFRALLFFLQFPVSELCDVNEKSSILDLKTGLRMKSIRVCELEGRVRQLEKECAEEREQRENSTLLLIEMSKDITWIINNKIFHTFFFIYCLHLKSHEYILFSGIIQANATVNSNVFKTIAKISLIEVILAIPSTGCSVFQCSKRRAEEVCLFCLFIAFFFSCPSRLSFTTFTRSTIRIEFQYQYFLRVYDSCLLLPHNLKRNCECFSKEVHNYSSIIVFRMLNIV</sequence>
<dbReference type="WBParaSite" id="Hba_04783">
    <property type="protein sequence ID" value="Hba_04783"/>
    <property type="gene ID" value="Hba_04783"/>
</dbReference>
<proteinExistence type="predicted"/>
<evidence type="ECO:0000313" key="2">
    <source>
        <dbReference type="WBParaSite" id="Hba_04783"/>
    </source>
</evidence>
<name>A0A1I7WII2_HETBA</name>
<accession>A0A1I7WII2</accession>
<keyword evidence="1" id="KW-1185">Reference proteome</keyword>